<dbReference type="PANTHER" id="PTHR14604:SF4">
    <property type="entry name" value="F-BOX DOMAIN-CONTAINING PROTEIN"/>
    <property type="match status" value="1"/>
</dbReference>
<evidence type="ECO:0000256" key="1">
    <source>
        <dbReference type="PROSITE-ProRule" id="PRU00221"/>
    </source>
</evidence>
<dbReference type="InterPro" id="IPR036322">
    <property type="entry name" value="WD40_repeat_dom_sf"/>
</dbReference>
<feature type="repeat" description="WD" evidence="1">
    <location>
        <begin position="92"/>
        <end position="131"/>
    </location>
</feature>
<dbReference type="PROSITE" id="PS50082">
    <property type="entry name" value="WD_REPEATS_2"/>
    <property type="match status" value="2"/>
</dbReference>
<keyword evidence="3" id="KW-1185">Reference proteome</keyword>
<accession>A0AAD7EHY7</accession>
<dbReference type="Proteomes" id="UP001218218">
    <property type="component" value="Unassembled WGS sequence"/>
</dbReference>
<dbReference type="Pfam" id="PF00400">
    <property type="entry name" value="WD40"/>
    <property type="match status" value="2"/>
</dbReference>
<evidence type="ECO:0000313" key="2">
    <source>
        <dbReference type="EMBL" id="KAJ7326410.1"/>
    </source>
</evidence>
<organism evidence="2 3">
    <name type="scientific">Mycena albidolilacea</name>
    <dbReference type="NCBI Taxonomy" id="1033008"/>
    <lineage>
        <taxon>Eukaryota</taxon>
        <taxon>Fungi</taxon>
        <taxon>Dikarya</taxon>
        <taxon>Basidiomycota</taxon>
        <taxon>Agaricomycotina</taxon>
        <taxon>Agaricomycetes</taxon>
        <taxon>Agaricomycetidae</taxon>
        <taxon>Agaricales</taxon>
        <taxon>Marasmiineae</taxon>
        <taxon>Mycenaceae</taxon>
        <taxon>Mycena</taxon>
    </lineage>
</organism>
<dbReference type="EMBL" id="JARIHO010000042">
    <property type="protein sequence ID" value="KAJ7326410.1"/>
    <property type="molecule type" value="Genomic_DNA"/>
</dbReference>
<evidence type="ECO:0000313" key="3">
    <source>
        <dbReference type="Proteomes" id="UP001218218"/>
    </source>
</evidence>
<dbReference type="InterPro" id="IPR015943">
    <property type="entry name" value="WD40/YVTN_repeat-like_dom_sf"/>
</dbReference>
<keyword evidence="1" id="KW-0853">WD repeat</keyword>
<gene>
    <name evidence="2" type="ORF">DFH08DRAFT_816731</name>
</gene>
<reference evidence="2" key="1">
    <citation type="submission" date="2023-03" db="EMBL/GenBank/DDBJ databases">
        <title>Massive genome expansion in bonnet fungi (Mycena s.s.) driven by repeated elements and novel gene families across ecological guilds.</title>
        <authorList>
            <consortium name="Lawrence Berkeley National Laboratory"/>
            <person name="Harder C.B."/>
            <person name="Miyauchi S."/>
            <person name="Viragh M."/>
            <person name="Kuo A."/>
            <person name="Thoen E."/>
            <person name="Andreopoulos B."/>
            <person name="Lu D."/>
            <person name="Skrede I."/>
            <person name="Drula E."/>
            <person name="Henrissat B."/>
            <person name="Morin E."/>
            <person name="Kohler A."/>
            <person name="Barry K."/>
            <person name="LaButti K."/>
            <person name="Morin E."/>
            <person name="Salamov A."/>
            <person name="Lipzen A."/>
            <person name="Mereny Z."/>
            <person name="Hegedus B."/>
            <person name="Baldrian P."/>
            <person name="Stursova M."/>
            <person name="Weitz H."/>
            <person name="Taylor A."/>
            <person name="Grigoriev I.V."/>
            <person name="Nagy L.G."/>
            <person name="Martin F."/>
            <person name="Kauserud H."/>
        </authorList>
    </citation>
    <scope>NUCLEOTIDE SEQUENCE</scope>
    <source>
        <strain evidence="2">CBHHK002</strain>
    </source>
</reference>
<dbReference type="PROSITE" id="PS50294">
    <property type="entry name" value="WD_REPEATS_REGION"/>
    <property type="match status" value="1"/>
</dbReference>
<dbReference type="AlphaFoldDB" id="A0AAD7EHY7"/>
<dbReference type="Gene3D" id="2.130.10.10">
    <property type="entry name" value="YVTN repeat-like/Quinoprotein amine dehydrogenase"/>
    <property type="match status" value="1"/>
</dbReference>
<dbReference type="InterPro" id="IPR001680">
    <property type="entry name" value="WD40_rpt"/>
</dbReference>
<sequence>MCVWDLWTEFIEEVHAEVCAGMAGACSICTLIGGGLCGKGGPGAQMRGMREGDTGYGEGNKLQRHKRHVVSTSGDRKMILWDIKSGERVRTFEGHDHGLACIEFKGDFIISSSNDCKIKIWSASTGMCLHTLVGHKALVHALAFDPSSRRLVWDLGALCGVGSGSAASASAGGGSGVMRVVRDSYTSHIFDVKFDGRWIVSMLHDQKIVILDFSAGLGVDADFVV</sequence>
<proteinExistence type="predicted"/>
<name>A0AAD7EHY7_9AGAR</name>
<comment type="caution">
    <text evidence="2">The sequence shown here is derived from an EMBL/GenBank/DDBJ whole genome shotgun (WGS) entry which is preliminary data.</text>
</comment>
<feature type="repeat" description="WD" evidence="1">
    <location>
        <begin position="69"/>
        <end position="91"/>
    </location>
</feature>
<dbReference type="SUPFAM" id="SSF50978">
    <property type="entry name" value="WD40 repeat-like"/>
    <property type="match status" value="1"/>
</dbReference>
<dbReference type="SMART" id="SM00320">
    <property type="entry name" value="WD40"/>
    <property type="match status" value="3"/>
</dbReference>
<protein>
    <submittedName>
        <fullName evidence="2">WD40-repeat-containing domain protein</fullName>
    </submittedName>
</protein>
<dbReference type="PANTHER" id="PTHR14604">
    <property type="entry name" value="WD40 REPEAT PF20"/>
    <property type="match status" value="1"/>
</dbReference>
<dbReference type="InterPro" id="IPR050995">
    <property type="entry name" value="WD-F-box_domain-protein"/>
</dbReference>